<dbReference type="InterPro" id="IPR011006">
    <property type="entry name" value="CheY-like_superfamily"/>
</dbReference>
<reference evidence="4 5" key="2">
    <citation type="submission" date="2019-01" db="EMBL/GenBank/DDBJ databases">
        <title>Tautonia sociabilis, a novel thermotolerant planctomycete of Isosphaeraceae family, isolated from a 4000 m deep subterranean habitat.</title>
        <authorList>
            <person name="Kovaleva O.L."/>
            <person name="Elcheninov A.G."/>
            <person name="Van Heerden E."/>
            <person name="Toshchakov S.V."/>
            <person name="Novikov A."/>
            <person name="Bonch-Osmolovskaya E.A."/>
            <person name="Kublanov I.V."/>
        </authorList>
    </citation>
    <scope>NUCLEOTIDE SEQUENCE [LARGE SCALE GENOMIC DNA]</scope>
    <source>
        <strain evidence="4 5">GM2012</strain>
    </source>
</reference>
<dbReference type="Pfam" id="PF00072">
    <property type="entry name" value="Response_reg"/>
    <property type="match status" value="1"/>
</dbReference>
<sequence>MITSQQTIRLLHVEDDGMQRALVRHHLAAIDELQFDIRYAESEEDALELFEQGGADLVVLDYQLRRGNGLSCLRALRLSDPIVPVIAVSGVATPEIASELLQAGADDYISKEELTSSLLVASMRTSLIRASACRQRISRRRSSANGCLCNNGGRDGVSGGSFTRGPGDA</sequence>
<dbReference type="SMART" id="SM00448">
    <property type="entry name" value="REC"/>
    <property type="match status" value="1"/>
</dbReference>
<evidence type="ECO:0000313" key="4">
    <source>
        <dbReference type="EMBL" id="RUL82325.1"/>
    </source>
</evidence>
<dbReference type="InterPro" id="IPR001789">
    <property type="entry name" value="Sig_transdc_resp-reg_receiver"/>
</dbReference>
<dbReference type="AlphaFoldDB" id="A0A432MCV0"/>
<organism evidence="4 5">
    <name type="scientific">Tautonia sociabilis</name>
    <dbReference type="NCBI Taxonomy" id="2080755"/>
    <lineage>
        <taxon>Bacteria</taxon>
        <taxon>Pseudomonadati</taxon>
        <taxon>Planctomycetota</taxon>
        <taxon>Planctomycetia</taxon>
        <taxon>Isosphaerales</taxon>
        <taxon>Isosphaeraceae</taxon>
        <taxon>Tautonia</taxon>
    </lineage>
</organism>
<dbReference type="Proteomes" id="UP000280296">
    <property type="component" value="Unassembled WGS sequence"/>
</dbReference>
<dbReference type="SUPFAM" id="SSF52172">
    <property type="entry name" value="CheY-like"/>
    <property type="match status" value="1"/>
</dbReference>
<dbReference type="GO" id="GO:0000160">
    <property type="term" value="P:phosphorelay signal transduction system"/>
    <property type="evidence" value="ECO:0007669"/>
    <property type="project" value="InterPro"/>
</dbReference>
<gene>
    <name evidence="4" type="ORF">TsocGM_23715</name>
</gene>
<dbReference type="RefSeq" id="WP_126727939.1">
    <property type="nucleotide sequence ID" value="NZ_RYZH01000073.1"/>
</dbReference>
<accession>A0A432MCV0</accession>
<name>A0A432MCV0_9BACT</name>
<evidence type="ECO:0000256" key="2">
    <source>
        <dbReference type="PROSITE-ProRule" id="PRU00169"/>
    </source>
</evidence>
<reference evidence="4 5" key="1">
    <citation type="submission" date="2018-12" db="EMBL/GenBank/DDBJ databases">
        <authorList>
            <person name="Toschakov S.V."/>
        </authorList>
    </citation>
    <scope>NUCLEOTIDE SEQUENCE [LARGE SCALE GENOMIC DNA]</scope>
    <source>
        <strain evidence="4 5">GM2012</strain>
    </source>
</reference>
<proteinExistence type="predicted"/>
<dbReference type="PANTHER" id="PTHR44591">
    <property type="entry name" value="STRESS RESPONSE REGULATOR PROTEIN 1"/>
    <property type="match status" value="1"/>
</dbReference>
<keyword evidence="1 2" id="KW-0597">Phosphoprotein</keyword>
<evidence type="ECO:0000259" key="3">
    <source>
        <dbReference type="PROSITE" id="PS50110"/>
    </source>
</evidence>
<comment type="caution">
    <text evidence="4">The sequence shown here is derived from an EMBL/GenBank/DDBJ whole genome shotgun (WGS) entry which is preliminary data.</text>
</comment>
<evidence type="ECO:0000256" key="1">
    <source>
        <dbReference type="ARBA" id="ARBA00022553"/>
    </source>
</evidence>
<dbReference type="CDD" id="cd00156">
    <property type="entry name" value="REC"/>
    <property type="match status" value="1"/>
</dbReference>
<dbReference type="EMBL" id="RYZH01000073">
    <property type="protein sequence ID" value="RUL82325.1"/>
    <property type="molecule type" value="Genomic_DNA"/>
</dbReference>
<protein>
    <submittedName>
        <fullName evidence="4">Response regulator</fullName>
    </submittedName>
</protein>
<dbReference type="PANTHER" id="PTHR44591:SF3">
    <property type="entry name" value="RESPONSE REGULATORY DOMAIN-CONTAINING PROTEIN"/>
    <property type="match status" value="1"/>
</dbReference>
<dbReference type="Gene3D" id="3.40.50.2300">
    <property type="match status" value="1"/>
</dbReference>
<dbReference type="InterPro" id="IPR050595">
    <property type="entry name" value="Bact_response_regulator"/>
</dbReference>
<feature type="modified residue" description="4-aspartylphosphate" evidence="2">
    <location>
        <position position="61"/>
    </location>
</feature>
<keyword evidence="5" id="KW-1185">Reference proteome</keyword>
<evidence type="ECO:0000313" key="5">
    <source>
        <dbReference type="Proteomes" id="UP000280296"/>
    </source>
</evidence>
<dbReference type="PROSITE" id="PS50110">
    <property type="entry name" value="RESPONSE_REGULATORY"/>
    <property type="match status" value="1"/>
</dbReference>
<feature type="domain" description="Response regulatory" evidence="3">
    <location>
        <begin position="9"/>
        <end position="126"/>
    </location>
</feature>
<dbReference type="OrthoDB" id="9796655at2"/>